<reference evidence="3" key="1">
    <citation type="submission" date="2015-07" db="EMBL/GenBank/DDBJ databases">
        <title>Genome sequencing of Sunxiuqinia dokdonensis strain SK.</title>
        <authorList>
            <person name="Ahn S."/>
            <person name="Kim B.-C."/>
        </authorList>
    </citation>
    <scope>NUCLEOTIDE SEQUENCE [LARGE SCALE GENOMIC DNA]</scope>
    <source>
        <strain evidence="3">SK</strain>
    </source>
</reference>
<dbReference type="OrthoDB" id="9786064at2"/>
<evidence type="ECO:0000256" key="1">
    <source>
        <dbReference type="SAM" id="Phobius"/>
    </source>
</evidence>
<dbReference type="RefSeq" id="WP_053184349.1">
    <property type="nucleotide sequence ID" value="NZ_LGIA01000164.1"/>
</dbReference>
<dbReference type="STRING" id="1409788.NC99_28070"/>
<keyword evidence="1" id="KW-0812">Transmembrane</keyword>
<keyword evidence="3" id="KW-1185">Reference proteome</keyword>
<comment type="caution">
    <text evidence="2">The sequence shown here is derived from an EMBL/GenBank/DDBJ whole genome shotgun (WGS) entry which is preliminary data.</text>
</comment>
<feature type="transmembrane region" description="Helical" evidence="1">
    <location>
        <begin position="79"/>
        <end position="99"/>
    </location>
</feature>
<accession>A0A0L8V7A1</accession>
<gene>
    <name evidence="2" type="ORF">NC99_28070</name>
</gene>
<organism evidence="2 3">
    <name type="scientific">Sunxiuqinia dokdonensis</name>
    <dbReference type="NCBI Taxonomy" id="1409788"/>
    <lineage>
        <taxon>Bacteria</taxon>
        <taxon>Pseudomonadati</taxon>
        <taxon>Bacteroidota</taxon>
        <taxon>Bacteroidia</taxon>
        <taxon>Marinilabiliales</taxon>
        <taxon>Prolixibacteraceae</taxon>
        <taxon>Sunxiuqinia</taxon>
    </lineage>
</organism>
<evidence type="ECO:0000313" key="3">
    <source>
        <dbReference type="Proteomes" id="UP000036958"/>
    </source>
</evidence>
<proteinExistence type="predicted"/>
<sequence length="203" mass="22853">MNIKQSIAQTCSIIFHPLLIPTYGFLLLMNSGFYFSMITFDAKKLLLLIVFMSTFLMPLLSLGLLSFNKHFNMKMDKSTDRVIPLLFTAIYFYLGYFYLGRLQVYPIYRIFLLSTILIIILLLLISMKWKISNHMAGIGGLIGAILALSFRLGLNSSLLLTGLIAVAGAVGTSRLILEKHTPVQIYAGFFLGFAVNYLVIIYL</sequence>
<name>A0A0L8V7A1_9BACT</name>
<feature type="transmembrane region" description="Helical" evidence="1">
    <location>
        <begin position="158"/>
        <end position="177"/>
    </location>
</feature>
<dbReference type="EMBL" id="LGIA01000164">
    <property type="protein sequence ID" value="KOH44360.1"/>
    <property type="molecule type" value="Genomic_DNA"/>
</dbReference>
<protein>
    <recommendedName>
        <fullName evidence="4">Phosphatidic acid phosphatase type 2/haloperoxidase domain-containing protein</fullName>
    </recommendedName>
</protein>
<evidence type="ECO:0008006" key="4">
    <source>
        <dbReference type="Google" id="ProtNLM"/>
    </source>
</evidence>
<dbReference type="Gene3D" id="1.20.144.10">
    <property type="entry name" value="Phosphatidic acid phosphatase type 2/haloperoxidase"/>
    <property type="match status" value="1"/>
</dbReference>
<dbReference type="CDD" id="cd01610">
    <property type="entry name" value="PAP2_like"/>
    <property type="match status" value="1"/>
</dbReference>
<feature type="transmembrane region" description="Helical" evidence="1">
    <location>
        <begin position="184"/>
        <end position="202"/>
    </location>
</feature>
<feature type="transmembrane region" description="Helical" evidence="1">
    <location>
        <begin position="12"/>
        <end position="33"/>
    </location>
</feature>
<dbReference type="AlphaFoldDB" id="A0A0L8V7A1"/>
<feature type="transmembrane region" description="Helical" evidence="1">
    <location>
        <begin position="45"/>
        <end position="67"/>
    </location>
</feature>
<evidence type="ECO:0000313" key="2">
    <source>
        <dbReference type="EMBL" id="KOH44360.1"/>
    </source>
</evidence>
<keyword evidence="1" id="KW-1133">Transmembrane helix</keyword>
<feature type="transmembrane region" description="Helical" evidence="1">
    <location>
        <begin position="105"/>
        <end position="125"/>
    </location>
</feature>
<keyword evidence="1" id="KW-0472">Membrane</keyword>
<dbReference type="Proteomes" id="UP000036958">
    <property type="component" value="Unassembled WGS sequence"/>
</dbReference>